<feature type="transmembrane region" description="Helical" evidence="1">
    <location>
        <begin position="131"/>
        <end position="149"/>
    </location>
</feature>
<evidence type="ECO:0000313" key="2">
    <source>
        <dbReference type="EMBL" id="AOZ07328.1"/>
    </source>
</evidence>
<dbReference type="Gene3D" id="1.25.40.10">
    <property type="entry name" value="Tetratricopeptide repeat domain"/>
    <property type="match status" value="1"/>
</dbReference>
<dbReference type="Proteomes" id="UP000177515">
    <property type="component" value="Chromosome 1"/>
</dbReference>
<proteinExistence type="predicted"/>
<dbReference type="RefSeq" id="WP_071037980.1">
    <property type="nucleotide sequence ID" value="NZ_CP017754.1"/>
</dbReference>
<feature type="transmembrane region" description="Helical" evidence="1">
    <location>
        <begin position="32"/>
        <end position="55"/>
    </location>
</feature>
<sequence length="629" mass="68794">MTRGKATPYQRHIDTCDMPQERRVLQPAAFEAISLATIFLAVHAVVLACIFPGFYDPFWPHHSDYYIAQALAYSEGGALQILTQPRPLALLLFSLFGRLGIHGSVIASFGVVVANYIGIAMMMRRAFQLEIKLPFFAAASAFAYLLASHPYQYEFSTWDVFSQLSFLFLLLAANLKLRGHADWQVFLLALLGFLIKETYAASAAMLAAAWLLYHMKSNVRAALAPLAIVLSAFLLAFVINRINGSPFTGSANFDGSPYQIILRPASILAQWAQYSVEGMSLISAAIITLTLLSISLAFGSTSAIALTALAIVAAGALAWLPNSVLPNHHHAAYSWNGAYLLYAPVLLLAAVFQRGTTGFRLIVAAIFALAIGSPSGFAGTYTREKWIVDNQLRQKRLVIELQHLIAGLPSGPSTVVVSGLNGPFSPYDHWQAILSMHPPAGVHFYVLRYPEWLPSNSPSVSAIEGINAERGIVSWINPDQLERNRPDQAWLFRSDGSVARVMDKQSPLAEVSEFGISSEDLVKYPDLLEFTSPPQVGHAGDAAGFRFLKCGTTFLSYNAPDRAEFCLRRSAELIPRNPYSHFYLGKALEALGCLDEARDAYAEAVANAGTSPNPAFNQALETVRRDDRS</sequence>
<name>A0ABM6F6Y1_9BURK</name>
<organism evidence="2 3">
    <name type="scientific">Cupriavidus malaysiensis</name>
    <dbReference type="NCBI Taxonomy" id="367825"/>
    <lineage>
        <taxon>Bacteria</taxon>
        <taxon>Pseudomonadati</taxon>
        <taxon>Pseudomonadota</taxon>
        <taxon>Betaproteobacteria</taxon>
        <taxon>Burkholderiales</taxon>
        <taxon>Burkholderiaceae</taxon>
        <taxon>Cupriavidus</taxon>
    </lineage>
</organism>
<feature type="transmembrane region" description="Helical" evidence="1">
    <location>
        <begin position="332"/>
        <end position="352"/>
    </location>
</feature>
<gene>
    <name evidence="2" type="ORF">BKK80_16985</name>
</gene>
<dbReference type="EMBL" id="CP017754">
    <property type="protein sequence ID" value="AOZ07328.1"/>
    <property type="molecule type" value="Genomic_DNA"/>
</dbReference>
<evidence type="ECO:0000256" key="1">
    <source>
        <dbReference type="SAM" id="Phobius"/>
    </source>
</evidence>
<feature type="transmembrane region" description="Helical" evidence="1">
    <location>
        <begin position="358"/>
        <end position="377"/>
    </location>
</feature>
<dbReference type="SUPFAM" id="SSF48452">
    <property type="entry name" value="TPR-like"/>
    <property type="match status" value="1"/>
</dbReference>
<protein>
    <recommendedName>
        <fullName evidence="4">Glycosyltransferase RgtA/B/C/D-like domain-containing protein</fullName>
    </recommendedName>
</protein>
<feature type="transmembrane region" description="Helical" evidence="1">
    <location>
        <begin position="219"/>
        <end position="239"/>
    </location>
</feature>
<keyword evidence="3" id="KW-1185">Reference proteome</keyword>
<keyword evidence="1" id="KW-1133">Transmembrane helix</keyword>
<keyword evidence="1" id="KW-0472">Membrane</keyword>
<evidence type="ECO:0000313" key="3">
    <source>
        <dbReference type="Proteomes" id="UP000177515"/>
    </source>
</evidence>
<evidence type="ECO:0008006" key="4">
    <source>
        <dbReference type="Google" id="ProtNLM"/>
    </source>
</evidence>
<feature type="transmembrane region" description="Helical" evidence="1">
    <location>
        <begin position="185"/>
        <end position="213"/>
    </location>
</feature>
<reference evidence="2 3" key="1">
    <citation type="submission" date="2016-10" db="EMBL/GenBank/DDBJ databases">
        <title>Complete genome sequences of three Cupriavidus strains isolated from various Malaysian environments.</title>
        <authorList>
            <person name="Abdullah A.A.-A."/>
            <person name="Shafie N.A.H."/>
            <person name="Lau N.S."/>
        </authorList>
    </citation>
    <scope>NUCLEOTIDE SEQUENCE [LARGE SCALE GENOMIC DNA]</scope>
    <source>
        <strain evidence="2 3">USMAA1020</strain>
    </source>
</reference>
<keyword evidence="1" id="KW-0812">Transmembrane</keyword>
<feature type="transmembrane region" description="Helical" evidence="1">
    <location>
        <begin position="155"/>
        <end position="173"/>
    </location>
</feature>
<feature type="transmembrane region" description="Helical" evidence="1">
    <location>
        <begin position="303"/>
        <end position="320"/>
    </location>
</feature>
<accession>A0ABM6F6Y1</accession>
<feature type="transmembrane region" description="Helical" evidence="1">
    <location>
        <begin position="99"/>
        <end position="119"/>
    </location>
</feature>
<dbReference type="InterPro" id="IPR011990">
    <property type="entry name" value="TPR-like_helical_dom_sf"/>
</dbReference>